<dbReference type="EMBL" id="BBTG02000002">
    <property type="protein sequence ID" value="GAO17757.1"/>
    <property type="molecule type" value="Genomic_DNA"/>
</dbReference>
<comment type="caution">
    <text evidence="1">The sequence shown here is derived from an EMBL/GenBank/DDBJ whole genome shotgun (WGS) entry which is preliminary data.</text>
</comment>
<dbReference type="Proteomes" id="UP000054053">
    <property type="component" value="Unassembled WGS sequence"/>
</dbReference>
<sequence length="99" mass="9214">MSGVSGWKTVEGASGCLGQRWPGCQLGRLERACGGMNRRSAGVGAEARNDAGAGLRADGIGDGAAVAVAGAAVAGAAAAAAAAAGGRCSTVVNDAGAGK</sequence>
<dbReference type="AlphaFoldDB" id="A0A1B5L5J0"/>
<reference evidence="2" key="1">
    <citation type="journal article" date="2016" name="Genome Announc.">
        <title>Genome sequence of Ustilaginoidea virens IPU010, a rice pathogenic fungus causing false smut.</title>
        <authorList>
            <person name="Kumagai T."/>
            <person name="Ishii T."/>
            <person name="Terai G."/>
            <person name="Umemura M."/>
            <person name="Machida M."/>
            <person name="Asai K."/>
        </authorList>
    </citation>
    <scope>NUCLEOTIDE SEQUENCE [LARGE SCALE GENOMIC DNA]</scope>
    <source>
        <strain evidence="2">IPU010</strain>
    </source>
</reference>
<evidence type="ECO:0000313" key="1">
    <source>
        <dbReference type="EMBL" id="GAO17757.1"/>
    </source>
</evidence>
<name>A0A1B5L5J0_USTVR</name>
<evidence type="ECO:0000313" key="2">
    <source>
        <dbReference type="Proteomes" id="UP000054053"/>
    </source>
</evidence>
<protein>
    <submittedName>
        <fullName evidence="1">Uncharacterized protein</fullName>
    </submittedName>
</protein>
<proteinExistence type="predicted"/>
<organism evidence="1 2">
    <name type="scientific">Ustilaginoidea virens</name>
    <name type="common">Rice false smut fungus</name>
    <name type="synonym">Villosiclava virens</name>
    <dbReference type="NCBI Taxonomy" id="1159556"/>
    <lineage>
        <taxon>Eukaryota</taxon>
        <taxon>Fungi</taxon>
        <taxon>Dikarya</taxon>
        <taxon>Ascomycota</taxon>
        <taxon>Pezizomycotina</taxon>
        <taxon>Sordariomycetes</taxon>
        <taxon>Hypocreomycetidae</taxon>
        <taxon>Hypocreales</taxon>
        <taxon>Clavicipitaceae</taxon>
        <taxon>Ustilaginoidea</taxon>
    </lineage>
</organism>
<accession>A0A1B5L5J0</accession>
<gene>
    <name evidence="1" type="ORF">UVI_02006470</name>
</gene>